<comment type="caution">
    <text evidence="2">The sequence shown here is derived from an EMBL/GenBank/DDBJ whole genome shotgun (WGS) entry which is preliminary data.</text>
</comment>
<protein>
    <submittedName>
        <fullName evidence="2">Uncharacterized protein</fullName>
    </submittedName>
</protein>
<keyword evidence="1" id="KW-0472">Membrane</keyword>
<evidence type="ECO:0000313" key="3">
    <source>
        <dbReference type="Proteomes" id="UP000237000"/>
    </source>
</evidence>
<dbReference type="OrthoDB" id="10534734at2759"/>
<dbReference type="Proteomes" id="UP000237000">
    <property type="component" value="Unassembled WGS sequence"/>
</dbReference>
<reference evidence="3" key="1">
    <citation type="submission" date="2016-06" db="EMBL/GenBank/DDBJ databases">
        <title>Parallel loss of symbiosis genes in relatives of nitrogen-fixing non-legume Parasponia.</title>
        <authorList>
            <person name="Van Velzen R."/>
            <person name="Holmer R."/>
            <person name="Bu F."/>
            <person name="Rutten L."/>
            <person name="Van Zeijl A."/>
            <person name="Liu W."/>
            <person name="Santuari L."/>
            <person name="Cao Q."/>
            <person name="Sharma T."/>
            <person name="Shen D."/>
            <person name="Roswanjaya Y."/>
            <person name="Wardhani T."/>
            <person name="Kalhor M.S."/>
            <person name="Jansen J."/>
            <person name="Van den Hoogen J."/>
            <person name="Gungor B."/>
            <person name="Hartog M."/>
            <person name="Hontelez J."/>
            <person name="Verver J."/>
            <person name="Yang W.-C."/>
            <person name="Schijlen E."/>
            <person name="Repin R."/>
            <person name="Schilthuizen M."/>
            <person name="Schranz E."/>
            <person name="Heidstra R."/>
            <person name="Miyata K."/>
            <person name="Fedorova E."/>
            <person name="Kohlen W."/>
            <person name="Bisseling T."/>
            <person name="Smit S."/>
            <person name="Geurts R."/>
        </authorList>
    </citation>
    <scope>NUCLEOTIDE SEQUENCE [LARGE SCALE GENOMIC DNA]</scope>
    <source>
        <strain evidence="3">cv. RG33-2</strain>
    </source>
</reference>
<accession>A0A2P5FPB5</accession>
<evidence type="ECO:0000313" key="2">
    <source>
        <dbReference type="EMBL" id="PON99629.1"/>
    </source>
</evidence>
<keyword evidence="1" id="KW-0812">Transmembrane</keyword>
<feature type="transmembrane region" description="Helical" evidence="1">
    <location>
        <begin position="85"/>
        <end position="101"/>
    </location>
</feature>
<gene>
    <name evidence="2" type="ORF">TorRG33x02_043940</name>
</gene>
<dbReference type="AlphaFoldDB" id="A0A2P5FPB5"/>
<keyword evidence="1" id="KW-1133">Transmembrane helix</keyword>
<proteinExistence type="predicted"/>
<dbReference type="InParanoid" id="A0A2P5FPB5"/>
<feature type="transmembrane region" description="Helical" evidence="1">
    <location>
        <begin position="36"/>
        <end position="65"/>
    </location>
</feature>
<name>A0A2P5FPB5_TREOI</name>
<dbReference type="EMBL" id="JXTC01000017">
    <property type="protein sequence ID" value="PON99629.1"/>
    <property type="molecule type" value="Genomic_DNA"/>
</dbReference>
<organism evidence="2 3">
    <name type="scientific">Trema orientale</name>
    <name type="common">Charcoal tree</name>
    <name type="synonym">Celtis orientalis</name>
    <dbReference type="NCBI Taxonomy" id="63057"/>
    <lineage>
        <taxon>Eukaryota</taxon>
        <taxon>Viridiplantae</taxon>
        <taxon>Streptophyta</taxon>
        <taxon>Embryophyta</taxon>
        <taxon>Tracheophyta</taxon>
        <taxon>Spermatophyta</taxon>
        <taxon>Magnoliopsida</taxon>
        <taxon>eudicotyledons</taxon>
        <taxon>Gunneridae</taxon>
        <taxon>Pentapetalae</taxon>
        <taxon>rosids</taxon>
        <taxon>fabids</taxon>
        <taxon>Rosales</taxon>
        <taxon>Cannabaceae</taxon>
        <taxon>Trema</taxon>
    </lineage>
</organism>
<feature type="non-terminal residue" evidence="2">
    <location>
        <position position="1"/>
    </location>
</feature>
<keyword evidence="3" id="KW-1185">Reference proteome</keyword>
<evidence type="ECO:0000256" key="1">
    <source>
        <dbReference type="SAM" id="Phobius"/>
    </source>
</evidence>
<sequence>LFFLLFILHKITPYINHLWTRSLKTVMRISHDNRHIYMYIYLTFSFWIKNVLHIFFIIYVSILFLRKIYVCQLLHIRISRKKNTFLYVCFNFLSTVISISPQ</sequence>